<accession>A0A8J3UJ21</accession>
<feature type="region of interest" description="Disordered" evidence="1">
    <location>
        <begin position="47"/>
        <end position="69"/>
    </location>
</feature>
<protein>
    <submittedName>
        <fullName evidence="2">Uncharacterized protein</fullName>
    </submittedName>
</protein>
<evidence type="ECO:0000256" key="1">
    <source>
        <dbReference type="SAM" id="MobiDB-lite"/>
    </source>
</evidence>
<feature type="region of interest" description="Disordered" evidence="1">
    <location>
        <begin position="1"/>
        <end position="21"/>
    </location>
</feature>
<gene>
    <name evidence="2" type="ORF">Psi02_18390</name>
</gene>
<organism evidence="2 3">
    <name type="scientific">Planotetraspora silvatica</name>
    <dbReference type="NCBI Taxonomy" id="234614"/>
    <lineage>
        <taxon>Bacteria</taxon>
        <taxon>Bacillati</taxon>
        <taxon>Actinomycetota</taxon>
        <taxon>Actinomycetes</taxon>
        <taxon>Streptosporangiales</taxon>
        <taxon>Streptosporangiaceae</taxon>
        <taxon>Planotetraspora</taxon>
    </lineage>
</organism>
<evidence type="ECO:0000313" key="3">
    <source>
        <dbReference type="Proteomes" id="UP000644610"/>
    </source>
</evidence>
<comment type="caution">
    <text evidence="2">The sequence shown here is derived from an EMBL/GenBank/DDBJ whole genome shotgun (WGS) entry which is preliminary data.</text>
</comment>
<evidence type="ECO:0000313" key="2">
    <source>
        <dbReference type="EMBL" id="GII45415.1"/>
    </source>
</evidence>
<dbReference type="Proteomes" id="UP000644610">
    <property type="component" value="Unassembled WGS sequence"/>
</dbReference>
<sequence length="105" mass="11290">MLDDGPLMLVQDGGGTAHPAPAHQTVFLTTHSSEFHQNTGIDRARLTSTARRGRDQPHDTPDMTGGYGTSKAARVSLTTLTQAAPFGVIMHRFGIMPRDLPKPPT</sequence>
<dbReference type="AlphaFoldDB" id="A0A8J3UJ21"/>
<name>A0A8J3UJ21_9ACTN</name>
<reference evidence="2" key="1">
    <citation type="submission" date="2021-01" db="EMBL/GenBank/DDBJ databases">
        <title>Whole genome shotgun sequence of Planotetraspora silvatica NBRC 100141.</title>
        <authorList>
            <person name="Komaki H."/>
            <person name="Tamura T."/>
        </authorList>
    </citation>
    <scope>NUCLEOTIDE SEQUENCE</scope>
    <source>
        <strain evidence="2">NBRC 100141</strain>
    </source>
</reference>
<dbReference type="EMBL" id="BOOQ01000009">
    <property type="protein sequence ID" value="GII45415.1"/>
    <property type="molecule type" value="Genomic_DNA"/>
</dbReference>
<feature type="compositionally biased region" description="Basic and acidic residues" evidence="1">
    <location>
        <begin position="52"/>
        <end position="61"/>
    </location>
</feature>
<proteinExistence type="predicted"/>
<keyword evidence="3" id="KW-1185">Reference proteome</keyword>